<keyword evidence="1" id="KW-0175">Coiled coil</keyword>
<feature type="transmembrane region" description="Helical" evidence="2">
    <location>
        <begin position="122"/>
        <end position="144"/>
    </location>
</feature>
<proteinExistence type="predicted"/>
<dbReference type="KEGG" id="ttq:NIES37_55490"/>
<evidence type="ECO:0000313" key="4">
    <source>
        <dbReference type="Proteomes" id="UP000218785"/>
    </source>
</evidence>
<reference evidence="3 4" key="1">
    <citation type="submission" date="2017-06" db="EMBL/GenBank/DDBJ databases">
        <title>Genome sequencing of cyanobaciteial culture collection at National Institute for Environmental Studies (NIES).</title>
        <authorList>
            <person name="Hirose Y."/>
            <person name="Shimura Y."/>
            <person name="Fujisawa T."/>
            <person name="Nakamura Y."/>
            <person name="Kawachi M."/>
        </authorList>
    </citation>
    <scope>NUCLEOTIDE SEQUENCE [LARGE SCALE GENOMIC DNA]</scope>
    <source>
        <strain evidence="3 4">NIES-37</strain>
    </source>
</reference>
<keyword evidence="2" id="KW-1133">Transmembrane helix</keyword>
<feature type="coiled-coil region" evidence="1">
    <location>
        <begin position="189"/>
        <end position="216"/>
    </location>
</feature>
<keyword evidence="2" id="KW-0812">Transmembrane</keyword>
<evidence type="ECO:0000313" key="3">
    <source>
        <dbReference type="EMBL" id="BAZ01546.1"/>
    </source>
</evidence>
<feature type="transmembrane region" description="Helical" evidence="2">
    <location>
        <begin position="85"/>
        <end position="110"/>
    </location>
</feature>
<accession>A0A1Z4N764</accession>
<dbReference type="RefSeq" id="WP_096581180.1">
    <property type="nucleotide sequence ID" value="NZ_CAWNJS010000001.1"/>
</dbReference>
<evidence type="ECO:0000256" key="1">
    <source>
        <dbReference type="SAM" id="Coils"/>
    </source>
</evidence>
<dbReference type="EMBL" id="AP018248">
    <property type="protein sequence ID" value="BAZ01546.1"/>
    <property type="molecule type" value="Genomic_DNA"/>
</dbReference>
<gene>
    <name evidence="3" type="ORF">NIES37_55490</name>
</gene>
<sequence length="274" mass="29040">MNGNQSVKEGQLTQAAFDLVRAINQATDENLPGKLAGIVKIHAGIGVGCIFIPVPGADLFAAFGNTWTMYVRINRELDLPFTKNLVKSIATGIVSNLASNAAVLAVFGLGSALKFLPGAGTVASYALMSATVYGATIAAGYIYMKALAALLKNRGAGQVKEEDLKAAVAKVMDDKETIQSIFKAAKESYTEADSDLSSLAQELAELKQKMQQNAVTSEQIDAVGEIAAAEMAAQRNDKPKTFKRLKNSGEWALENADKLELNLAAAALRMALNQ</sequence>
<dbReference type="Proteomes" id="UP000218785">
    <property type="component" value="Chromosome"/>
</dbReference>
<dbReference type="AlphaFoldDB" id="A0A1Z4N764"/>
<protein>
    <submittedName>
        <fullName evidence="3">Uncharacterized protein</fullName>
    </submittedName>
</protein>
<name>A0A1Z4N764_9CYAN</name>
<evidence type="ECO:0000256" key="2">
    <source>
        <dbReference type="SAM" id="Phobius"/>
    </source>
</evidence>
<organism evidence="3 4">
    <name type="scientific">Tolypothrix tenuis PCC 7101</name>
    <dbReference type="NCBI Taxonomy" id="231146"/>
    <lineage>
        <taxon>Bacteria</taxon>
        <taxon>Bacillati</taxon>
        <taxon>Cyanobacteriota</taxon>
        <taxon>Cyanophyceae</taxon>
        <taxon>Nostocales</taxon>
        <taxon>Tolypothrichaceae</taxon>
        <taxon>Tolypothrix</taxon>
    </lineage>
</organism>
<keyword evidence="4" id="KW-1185">Reference proteome</keyword>
<keyword evidence="2" id="KW-0472">Membrane</keyword>
<feature type="transmembrane region" description="Helical" evidence="2">
    <location>
        <begin position="41"/>
        <end position="64"/>
    </location>
</feature>